<evidence type="ECO:0000313" key="3">
    <source>
        <dbReference type="EMBL" id="MBJ8342768.1"/>
    </source>
</evidence>
<dbReference type="GO" id="GO:0009253">
    <property type="term" value="P:peptidoglycan catabolic process"/>
    <property type="evidence" value="ECO:0007669"/>
    <property type="project" value="InterPro"/>
</dbReference>
<comment type="caution">
    <text evidence="3">The sequence shown here is derived from an EMBL/GenBank/DDBJ whole genome shotgun (WGS) entry which is preliminary data.</text>
</comment>
<organism evidence="3 4">
    <name type="scientific">Antrihabitans stalagmiti</name>
    <dbReference type="NCBI Taxonomy" id="2799499"/>
    <lineage>
        <taxon>Bacteria</taxon>
        <taxon>Bacillati</taxon>
        <taxon>Actinomycetota</taxon>
        <taxon>Actinomycetes</taxon>
        <taxon>Mycobacteriales</taxon>
        <taxon>Nocardiaceae</taxon>
        <taxon>Antrihabitans</taxon>
    </lineage>
</organism>
<name>A0A934U789_9NOCA</name>
<gene>
    <name evidence="3" type="ORF">JGU71_28150</name>
</gene>
<sequence>MTNDTYAREVLRAGRDLGITARGIVIGFATVSVECDWIMYANRADPETLNYPHERIGSDSKSSGLFQQQPPWWGTAEQRMSPYGSARMFFQALANTDYNNTSRSPGSYAQAVQRSSFPDRYDQRMGEAQQLYDRITAMTGGPSVPTYDYGITRVMHGYNATSAGIGNSNGPRRLTLFGAAHTQQAKSTAVNLAQYCINSANTANPVAYNVVVDDKDTIEVVPVNEGPWAAAEANDIAFHLCFAGSFAEWDAGKWLSTDTSDGLNEDAMLWRGAKAMAAACLQFGIPAEFAGDGGRAGWPVKAKGIVGHRDFGRRGGGHTDPGNGFPMTEFIRRVQTFINPQEGEDIMAALTPEEQRELLENTRWIKAQLGPKDPNWSDESSLGKNSKGQERTLRDGVAAALRAKS</sequence>
<proteinExistence type="predicted"/>
<feature type="domain" description="N-acetylmuramoyl-L-alanine amidase" evidence="2">
    <location>
        <begin position="181"/>
        <end position="323"/>
    </location>
</feature>
<keyword evidence="4" id="KW-1185">Reference proteome</keyword>
<feature type="compositionally biased region" description="Polar residues" evidence="1">
    <location>
        <begin position="377"/>
        <end position="386"/>
    </location>
</feature>
<reference evidence="3" key="1">
    <citation type="submission" date="2020-12" db="EMBL/GenBank/DDBJ databases">
        <title>Antrihabitans popcorni sp. nov. and Antrihabitans auranticaus sp. nov., isolated from a larva cave.</title>
        <authorList>
            <person name="Lee S.D."/>
            <person name="Kim I.S."/>
        </authorList>
    </citation>
    <scope>NUCLEOTIDE SEQUENCE</scope>
    <source>
        <strain evidence="3">YC3-6</strain>
    </source>
</reference>
<dbReference type="AlphaFoldDB" id="A0A934U789"/>
<evidence type="ECO:0000259" key="2">
    <source>
        <dbReference type="Pfam" id="PF01510"/>
    </source>
</evidence>
<dbReference type="InterPro" id="IPR002502">
    <property type="entry name" value="Amidase_domain"/>
</dbReference>
<dbReference type="Gene3D" id="3.40.80.10">
    <property type="entry name" value="Peptidoglycan recognition protein-like"/>
    <property type="match status" value="1"/>
</dbReference>
<dbReference type="EMBL" id="JAEMNV010000014">
    <property type="protein sequence ID" value="MBJ8342768.1"/>
    <property type="molecule type" value="Genomic_DNA"/>
</dbReference>
<dbReference type="Proteomes" id="UP000655868">
    <property type="component" value="Unassembled WGS sequence"/>
</dbReference>
<evidence type="ECO:0000313" key="4">
    <source>
        <dbReference type="Proteomes" id="UP000655868"/>
    </source>
</evidence>
<accession>A0A934U789</accession>
<evidence type="ECO:0000256" key="1">
    <source>
        <dbReference type="SAM" id="MobiDB-lite"/>
    </source>
</evidence>
<dbReference type="GO" id="GO:0008745">
    <property type="term" value="F:N-acetylmuramoyl-L-alanine amidase activity"/>
    <property type="evidence" value="ECO:0007669"/>
    <property type="project" value="InterPro"/>
</dbReference>
<protein>
    <submittedName>
        <fullName evidence="3">N-acetylmuramoyl-L-alanine amidase</fullName>
    </submittedName>
</protein>
<feature type="region of interest" description="Disordered" evidence="1">
    <location>
        <begin position="369"/>
        <end position="405"/>
    </location>
</feature>
<dbReference type="SUPFAM" id="SSF55846">
    <property type="entry name" value="N-acetylmuramoyl-L-alanine amidase-like"/>
    <property type="match status" value="1"/>
</dbReference>
<dbReference type="RefSeq" id="WP_199708471.1">
    <property type="nucleotide sequence ID" value="NZ_JAEMNV010000014.1"/>
</dbReference>
<dbReference type="Pfam" id="PF01510">
    <property type="entry name" value="Amidase_2"/>
    <property type="match status" value="1"/>
</dbReference>
<dbReference type="InterPro" id="IPR036505">
    <property type="entry name" value="Amidase/PGRP_sf"/>
</dbReference>